<evidence type="ECO:0000313" key="3">
    <source>
        <dbReference type="Proteomes" id="UP000284407"/>
    </source>
</evidence>
<keyword evidence="3" id="KW-1185">Reference proteome</keyword>
<dbReference type="GO" id="GO:0016209">
    <property type="term" value="F:antioxidant activity"/>
    <property type="evidence" value="ECO:0007669"/>
    <property type="project" value="InterPro"/>
</dbReference>
<sequence length="529" mass="56355">MSSTQPAFTLKDLDGAAHSLPEDRYSLICFVKEDCETCNTAAPVLEALHSAYASKVTTVLIAQSGAQNATYAARHALTMPVLDDTACKAAFDWDIESVPSVFWINDEGVVVSKFEGFIRPDWEALAADMSAATALPAAQIDWSALPAWRPGCGSKHLDPAVYDKLRAEVDGSPIRARKIEVAISDDVSEFMFDQGFSDGLPLVPPTPERVMRMLGGTHRDAQDVIATVPPNMGLATVEKIAINAVMAGCKPEYLPVIIAAVEAVCTDEFNIHGVTATTMGAAPVMVINGPIRDRIGMNKGLGALGAGNRANATIGRALRLVVRNVGGAATGGVERSVLGNPMKFTMCFAEHEERSPWPALHVERGFEPEDSVVTVFAMTGGPVHIVDQTSRAPDQIAGSLGLGLEGVFLPKLRNLPVDALLVVCPEHIDTLMREGEYSKERLRDRIQEATMRPLSDMVQDAYSGAGIPPDKAAQMGPEALAQRVPKFAGTEFIHIVVAGSDAGKFSSAFHGWATGEVGSIAVSKKIDLG</sequence>
<dbReference type="InterPro" id="IPR036249">
    <property type="entry name" value="Thioredoxin-like_sf"/>
</dbReference>
<organism evidence="2 3">
    <name type="scientific">Sulfitobacter guttiformis</name>
    <dbReference type="NCBI Taxonomy" id="74349"/>
    <lineage>
        <taxon>Bacteria</taxon>
        <taxon>Pseudomonadati</taxon>
        <taxon>Pseudomonadota</taxon>
        <taxon>Alphaproteobacteria</taxon>
        <taxon>Rhodobacterales</taxon>
        <taxon>Roseobacteraceae</taxon>
        <taxon>Sulfitobacter</taxon>
    </lineage>
</organism>
<accession>A0A420DJ29</accession>
<dbReference type="PROSITE" id="PS51352">
    <property type="entry name" value="THIOREDOXIN_2"/>
    <property type="match status" value="1"/>
</dbReference>
<dbReference type="InterPro" id="IPR000866">
    <property type="entry name" value="AhpC/TSA"/>
</dbReference>
<dbReference type="EMBL" id="RAQK01000002">
    <property type="protein sequence ID" value="RKE94217.1"/>
    <property type="molecule type" value="Genomic_DNA"/>
</dbReference>
<dbReference type="Gene3D" id="3.40.30.10">
    <property type="entry name" value="Glutaredoxin"/>
    <property type="match status" value="1"/>
</dbReference>
<dbReference type="Proteomes" id="UP000284407">
    <property type="component" value="Unassembled WGS sequence"/>
</dbReference>
<dbReference type="InterPro" id="IPR013766">
    <property type="entry name" value="Thioredoxin_domain"/>
</dbReference>
<dbReference type="OrthoDB" id="5240640at2"/>
<evidence type="ECO:0000313" key="2">
    <source>
        <dbReference type="EMBL" id="RKE94217.1"/>
    </source>
</evidence>
<dbReference type="GO" id="GO:0016491">
    <property type="term" value="F:oxidoreductase activity"/>
    <property type="evidence" value="ECO:0007669"/>
    <property type="project" value="InterPro"/>
</dbReference>
<dbReference type="Pfam" id="PF00578">
    <property type="entry name" value="AhpC-TSA"/>
    <property type="match status" value="1"/>
</dbReference>
<dbReference type="SUPFAM" id="SSF52833">
    <property type="entry name" value="Thioredoxin-like"/>
    <property type="match status" value="1"/>
</dbReference>
<dbReference type="CDD" id="cd02966">
    <property type="entry name" value="TlpA_like_family"/>
    <property type="match status" value="1"/>
</dbReference>
<protein>
    <submittedName>
        <fullName evidence="2">Peroxiredoxin</fullName>
    </submittedName>
</protein>
<dbReference type="STRING" id="1443111.Z949_1158"/>
<gene>
    <name evidence="2" type="ORF">C8N30_3334</name>
</gene>
<comment type="caution">
    <text evidence="2">The sequence shown here is derived from an EMBL/GenBank/DDBJ whole genome shotgun (WGS) entry which is preliminary data.</text>
</comment>
<proteinExistence type="predicted"/>
<dbReference type="AlphaFoldDB" id="A0A420DJ29"/>
<evidence type="ECO:0000259" key="1">
    <source>
        <dbReference type="PROSITE" id="PS51352"/>
    </source>
</evidence>
<reference evidence="2 3" key="1">
    <citation type="submission" date="2018-09" db="EMBL/GenBank/DDBJ databases">
        <title>Genomic Encyclopedia of Archaeal and Bacterial Type Strains, Phase II (KMG-II): from individual species to whole genera.</title>
        <authorList>
            <person name="Goeker M."/>
        </authorList>
    </citation>
    <scope>NUCLEOTIDE SEQUENCE [LARGE SCALE GENOMIC DNA]</scope>
    <source>
        <strain evidence="2 3">DSM 11458</strain>
    </source>
</reference>
<name>A0A420DJ29_9RHOB</name>
<dbReference type="RefSeq" id="WP_025061748.1">
    <property type="nucleotide sequence ID" value="NZ_RAQK01000002.1"/>
</dbReference>
<feature type="domain" description="Thioredoxin" evidence="1">
    <location>
        <begin position="1"/>
        <end position="134"/>
    </location>
</feature>